<gene>
    <name evidence="1" type="ORF">ACFFU9_03240</name>
</gene>
<dbReference type="Proteomes" id="UP001589585">
    <property type="component" value="Unassembled WGS sequence"/>
</dbReference>
<protein>
    <recommendedName>
        <fullName evidence="3">SpoIIAA-like protein</fullName>
    </recommendedName>
</protein>
<sequence>MKSYSLSFGTITIINKKLAEVIINDGVIIDEIMVDEYHDFLLSALQPPFSLIINKKHSYCLNFNAQRTILSLKEIKDIAVVIGSVGALMSTETLININSDKNWNIDLFHSRDEALDWLAKQ</sequence>
<comment type="caution">
    <text evidence="1">The sequence shown here is derived from an EMBL/GenBank/DDBJ whole genome shotgun (WGS) entry which is preliminary data.</text>
</comment>
<keyword evidence="2" id="KW-1185">Reference proteome</keyword>
<reference evidence="1 2" key="1">
    <citation type="submission" date="2024-09" db="EMBL/GenBank/DDBJ databases">
        <authorList>
            <person name="Sun Q."/>
            <person name="Mori K."/>
        </authorList>
    </citation>
    <scope>NUCLEOTIDE SEQUENCE [LARGE SCALE GENOMIC DNA]</scope>
    <source>
        <strain evidence="1 2">CECT 8622</strain>
    </source>
</reference>
<dbReference type="EMBL" id="JBHMFC010000009">
    <property type="protein sequence ID" value="MFB9055747.1"/>
    <property type="molecule type" value="Genomic_DNA"/>
</dbReference>
<organism evidence="1 2">
    <name type="scientific">Mariniflexile ostreae</name>
    <dbReference type="NCBI Taxonomy" id="1520892"/>
    <lineage>
        <taxon>Bacteria</taxon>
        <taxon>Pseudomonadati</taxon>
        <taxon>Bacteroidota</taxon>
        <taxon>Flavobacteriia</taxon>
        <taxon>Flavobacteriales</taxon>
        <taxon>Flavobacteriaceae</taxon>
        <taxon>Mariniflexile</taxon>
    </lineage>
</organism>
<dbReference type="RefSeq" id="WP_379859934.1">
    <property type="nucleotide sequence ID" value="NZ_JBHMFC010000009.1"/>
</dbReference>
<evidence type="ECO:0000313" key="1">
    <source>
        <dbReference type="EMBL" id="MFB9055747.1"/>
    </source>
</evidence>
<accession>A0ABV5F8G9</accession>
<evidence type="ECO:0008006" key="3">
    <source>
        <dbReference type="Google" id="ProtNLM"/>
    </source>
</evidence>
<proteinExistence type="predicted"/>
<name>A0ABV5F8G9_9FLAO</name>
<evidence type="ECO:0000313" key="2">
    <source>
        <dbReference type="Proteomes" id="UP001589585"/>
    </source>
</evidence>